<keyword evidence="10" id="KW-1185">Reference proteome</keyword>
<keyword evidence="6" id="KW-0694">RNA-binding</keyword>
<dbReference type="RefSeq" id="WP_050004340.1">
    <property type="nucleotide sequence ID" value="NZ_CAUEXJ010000009.1"/>
</dbReference>
<dbReference type="PATRIC" id="fig|1550024.3.peg.407"/>
<dbReference type="PANTHER" id="PTHR21600">
    <property type="entry name" value="MITOCHONDRIAL RNA PSEUDOURIDINE SYNTHASE"/>
    <property type="match status" value="1"/>
</dbReference>
<dbReference type="CDD" id="cd02869">
    <property type="entry name" value="PseudoU_synth_RluA_like"/>
    <property type="match status" value="1"/>
</dbReference>
<accession>A0A0D8J3L7</accession>
<evidence type="ECO:0000256" key="4">
    <source>
        <dbReference type="ARBA" id="ARBA00031870"/>
    </source>
</evidence>
<reference evidence="9 11" key="2">
    <citation type="journal article" date="2019" name="Nat. Med.">
        <title>A library of human gut bacterial isolates paired with longitudinal multiomics data enables mechanistic microbiome research.</title>
        <authorList>
            <person name="Poyet M."/>
            <person name="Groussin M."/>
            <person name="Gibbons S.M."/>
            <person name="Avila-Pacheco J."/>
            <person name="Jiang X."/>
            <person name="Kearney S.M."/>
            <person name="Perrotta A.R."/>
            <person name="Berdy B."/>
            <person name="Zhao S."/>
            <person name="Lieberman T.D."/>
            <person name="Swanson P.K."/>
            <person name="Smith M."/>
            <person name="Roesemann S."/>
            <person name="Alexander J.E."/>
            <person name="Rich S.A."/>
            <person name="Livny J."/>
            <person name="Vlamakis H."/>
            <person name="Clish C."/>
            <person name="Bullock K."/>
            <person name="Deik A."/>
            <person name="Scott J."/>
            <person name="Pierce K.A."/>
            <person name="Xavier R.J."/>
            <person name="Alm E.J."/>
        </authorList>
    </citation>
    <scope>NUCLEOTIDE SEQUENCE [LARGE SCALE GENOMIC DNA]</scope>
    <source>
        <strain evidence="9 11">BIOML-A7</strain>
    </source>
</reference>
<dbReference type="InterPro" id="IPR050188">
    <property type="entry name" value="RluA_PseudoU_synthase"/>
</dbReference>
<organism evidence="8 10">
    <name type="scientific">Ruthenibacterium lactatiformans</name>
    <dbReference type="NCBI Taxonomy" id="1550024"/>
    <lineage>
        <taxon>Bacteria</taxon>
        <taxon>Bacillati</taxon>
        <taxon>Bacillota</taxon>
        <taxon>Clostridia</taxon>
        <taxon>Eubacteriales</taxon>
        <taxon>Oscillospiraceae</taxon>
        <taxon>Ruthenibacterium</taxon>
    </lineage>
</organism>
<evidence type="ECO:0000256" key="1">
    <source>
        <dbReference type="ARBA" id="ARBA00000073"/>
    </source>
</evidence>
<dbReference type="GO" id="GO:0003723">
    <property type="term" value="F:RNA binding"/>
    <property type="evidence" value="ECO:0007669"/>
    <property type="project" value="UniProtKB-KW"/>
</dbReference>
<dbReference type="GeneID" id="42855380"/>
<evidence type="ECO:0000313" key="10">
    <source>
        <dbReference type="Proteomes" id="UP000032483"/>
    </source>
</evidence>
<comment type="similarity">
    <text evidence="2">Belongs to the pseudouridine synthase RluA family.</text>
</comment>
<dbReference type="Gene3D" id="3.30.2350.10">
    <property type="entry name" value="Pseudouridine synthase"/>
    <property type="match status" value="1"/>
</dbReference>
<dbReference type="PROSITE" id="PS50889">
    <property type="entry name" value="S4"/>
    <property type="match status" value="1"/>
</dbReference>
<sequence>MKSFTAGKNEDGARLSRFVENVTSGMPKSLLYKAFRNKRIKVNGKKGAPDTRLCPGDLVELYINDEFFSAAPPTARPLPYKKRPPLRMVYEDENIAALYKPAHLLCHSDRTGDVSLVELFTDYLAQKGEYDAAAEAAFSPALCNRIDRGTEGLVLAAKNHAALRDMNELIRRDLLQKEYYCITAGVPPKGRHTAYLRHFEKNNKVDVRAETAPGYKEIITDVAILQTKGPCALCRIGLVTGRTHQIRAHLAFLGAPILGDVKYGNRRMNDRCGFKTQALCAASVTFRDIPAENTLSYLAGRTIALEEPEIIKIFAAL</sequence>
<keyword evidence="3" id="KW-0413">Isomerase</keyword>
<evidence type="ECO:0000256" key="2">
    <source>
        <dbReference type="ARBA" id="ARBA00010876"/>
    </source>
</evidence>
<evidence type="ECO:0000259" key="7">
    <source>
        <dbReference type="Pfam" id="PF00849"/>
    </source>
</evidence>
<proteinExistence type="inferred from homology"/>
<dbReference type="InterPro" id="IPR036986">
    <property type="entry name" value="S4_RNA-bd_sf"/>
</dbReference>
<dbReference type="GO" id="GO:0001522">
    <property type="term" value="P:pseudouridine synthesis"/>
    <property type="evidence" value="ECO:0007669"/>
    <property type="project" value="InterPro"/>
</dbReference>
<evidence type="ECO:0000313" key="9">
    <source>
        <dbReference type="EMBL" id="MTS52456.1"/>
    </source>
</evidence>
<dbReference type="PANTHER" id="PTHR21600:SF83">
    <property type="entry name" value="PSEUDOURIDYLATE SYNTHASE RPUSD4, MITOCHONDRIAL"/>
    <property type="match status" value="1"/>
</dbReference>
<dbReference type="AlphaFoldDB" id="A0A0D8J3L7"/>
<name>A0A0D8J3L7_9FIRM</name>
<evidence type="ECO:0000313" key="11">
    <source>
        <dbReference type="Proteomes" id="UP000449193"/>
    </source>
</evidence>
<protein>
    <recommendedName>
        <fullName evidence="4">RNA pseudouridylate synthase</fullName>
    </recommendedName>
    <alternativeName>
        <fullName evidence="5">RNA-uridine isomerase</fullName>
    </alternativeName>
</protein>
<dbReference type="InterPro" id="IPR006145">
    <property type="entry name" value="PsdUridine_synth_RsuA/RluA"/>
</dbReference>
<dbReference type="Proteomes" id="UP000449193">
    <property type="component" value="Unassembled WGS sequence"/>
</dbReference>
<evidence type="ECO:0000313" key="8">
    <source>
        <dbReference type="EMBL" id="KJF41560.1"/>
    </source>
</evidence>
<dbReference type="InterPro" id="IPR020103">
    <property type="entry name" value="PsdUridine_synth_cat_dom_sf"/>
</dbReference>
<dbReference type="Proteomes" id="UP000032483">
    <property type="component" value="Unassembled WGS sequence"/>
</dbReference>
<dbReference type="GO" id="GO:0009982">
    <property type="term" value="F:pseudouridine synthase activity"/>
    <property type="evidence" value="ECO:0007669"/>
    <property type="project" value="InterPro"/>
</dbReference>
<dbReference type="GO" id="GO:0140098">
    <property type="term" value="F:catalytic activity, acting on RNA"/>
    <property type="evidence" value="ECO:0007669"/>
    <property type="project" value="UniProtKB-ARBA"/>
</dbReference>
<dbReference type="Pfam" id="PF00849">
    <property type="entry name" value="PseudoU_synth_2"/>
    <property type="match status" value="1"/>
</dbReference>
<feature type="domain" description="Pseudouridine synthase RsuA/RluA-like" evidence="7">
    <location>
        <begin position="95"/>
        <end position="251"/>
    </location>
</feature>
<evidence type="ECO:0000256" key="6">
    <source>
        <dbReference type="PROSITE-ProRule" id="PRU00182"/>
    </source>
</evidence>
<evidence type="ECO:0000256" key="5">
    <source>
        <dbReference type="ARBA" id="ARBA00033164"/>
    </source>
</evidence>
<gene>
    <name evidence="9" type="ORF">GMD52_13030</name>
    <name evidence="8" type="ORF">TQ39_01855</name>
</gene>
<dbReference type="Gene3D" id="3.10.290.10">
    <property type="entry name" value="RNA-binding S4 domain"/>
    <property type="match status" value="1"/>
</dbReference>
<comment type="caution">
    <text evidence="8">The sequence shown here is derived from an EMBL/GenBank/DDBJ whole genome shotgun (WGS) entry which is preliminary data.</text>
</comment>
<dbReference type="EMBL" id="JXXK01000001">
    <property type="protein sequence ID" value="KJF41560.1"/>
    <property type="molecule type" value="Genomic_DNA"/>
</dbReference>
<dbReference type="GO" id="GO:0006396">
    <property type="term" value="P:RNA processing"/>
    <property type="evidence" value="ECO:0007669"/>
    <property type="project" value="UniProtKB-ARBA"/>
</dbReference>
<reference evidence="8" key="1">
    <citation type="submission" date="2015-02" db="EMBL/GenBank/DDBJ databases">
        <title>A novel member of the family Ruminococcaceae isolated from human feces.</title>
        <authorList>
            <person name="Shkoporov A.N."/>
            <person name="Chaplin A.V."/>
            <person name="Motuzova O.V."/>
            <person name="Kafarskaia L.I."/>
            <person name="Khokhlova E.V."/>
            <person name="Efimov B.A."/>
        </authorList>
    </citation>
    <scope>NUCLEOTIDE SEQUENCE [LARGE SCALE GENOMIC DNA]</scope>
    <source>
        <strain evidence="8">585-1</strain>
    </source>
</reference>
<comment type="catalytic activity">
    <reaction evidence="1">
        <text>a uridine in RNA = a pseudouridine in RNA</text>
        <dbReference type="Rhea" id="RHEA:48348"/>
        <dbReference type="Rhea" id="RHEA-COMP:12068"/>
        <dbReference type="Rhea" id="RHEA-COMP:12069"/>
        <dbReference type="ChEBI" id="CHEBI:65314"/>
        <dbReference type="ChEBI" id="CHEBI:65315"/>
    </reaction>
</comment>
<dbReference type="EMBL" id="WMZR01000018">
    <property type="protein sequence ID" value="MTS52456.1"/>
    <property type="molecule type" value="Genomic_DNA"/>
</dbReference>
<dbReference type="SUPFAM" id="SSF55120">
    <property type="entry name" value="Pseudouridine synthase"/>
    <property type="match status" value="1"/>
</dbReference>
<evidence type="ECO:0000256" key="3">
    <source>
        <dbReference type="ARBA" id="ARBA00023235"/>
    </source>
</evidence>